<protein>
    <submittedName>
        <fullName evidence="2">Uncharacterized protein</fullName>
    </submittedName>
</protein>
<proteinExistence type="predicted"/>
<dbReference type="Proteomes" id="UP000326354">
    <property type="component" value="Chromosome"/>
</dbReference>
<evidence type="ECO:0000256" key="1">
    <source>
        <dbReference type="SAM" id="MobiDB-lite"/>
    </source>
</evidence>
<evidence type="ECO:0000313" key="3">
    <source>
        <dbReference type="Proteomes" id="UP000326354"/>
    </source>
</evidence>
<dbReference type="KEGG" id="uam:UABAM_06716"/>
<feature type="region of interest" description="Disordered" evidence="1">
    <location>
        <begin position="20"/>
        <end position="64"/>
    </location>
</feature>
<accession>A0A5S9F6W5</accession>
<organism evidence="2 3">
    <name type="scientific">Uabimicrobium amorphum</name>
    <dbReference type="NCBI Taxonomy" id="2596890"/>
    <lineage>
        <taxon>Bacteria</taxon>
        <taxon>Pseudomonadati</taxon>
        <taxon>Planctomycetota</taxon>
        <taxon>Candidatus Uabimicrobiia</taxon>
        <taxon>Candidatus Uabimicrobiales</taxon>
        <taxon>Candidatus Uabimicrobiaceae</taxon>
        <taxon>Candidatus Uabimicrobium</taxon>
    </lineage>
</organism>
<name>A0A5S9F6W5_UABAM</name>
<feature type="compositionally biased region" description="Low complexity" evidence="1">
    <location>
        <begin position="39"/>
        <end position="62"/>
    </location>
</feature>
<evidence type="ECO:0000313" key="2">
    <source>
        <dbReference type="EMBL" id="BBM88295.1"/>
    </source>
</evidence>
<dbReference type="RefSeq" id="WP_368239149.1">
    <property type="nucleotide sequence ID" value="NZ_JAZFBD010000058.1"/>
</dbReference>
<sequence>MRIEVFSGAETYNSMVRAPTWKCHNNNKTKPHDTPKPNPTTHQNQTHNTQNQTPPTLKKPPTQINPKKLFAFRDMYMYTKKTVSFSYIVSL</sequence>
<dbReference type="EMBL" id="AP019860">
    <property type="protein sequence ID" value="BBM88295.1"/>
    <property type="molecule type" value="Genomic_DNA"/>
</dbReference>
<dbReference type="AlphaFoldDB" id="A0A5S9F6W5"/>
<keyword evidence="3" id="KW-1185">Reference proteome</keyword>
<reference evidence="2 3" key="1">
    <citation type="submission" date="2019-08" db="EMBL/GenBank/DDBJ databases">
        <title>Complete genome sequence of Candidatus Uab amorphum.</title>
        <authorList>
            <person name="Shiratori T."/>
            <person name="Suzuki S."/>
            <person name="Kakizawa Y."/>
            <person name="Ishida K."/>
        </authorList>
    </citation>
    <scope>NUCLEOTIDE SEQUENCE [LARGE SCALE GENOMIC DNA]</scope>
    <source>
        <strain evidence="2 3">SRT547</strain>
    </source>
</reference>
<gene>
    <name evidence="2" type="ORF">UABAM_06716</name>
</gene>